<dbReference type="GO" id="GO:0004658">
    <property type="term" value="F:propionyl-CoA carboxylase activity"/>
    <property type="evidence" value="ECO:0007669"/>
    <property type="project" value="TreeGrafter"/>
</dbReference>
<dbReference type="PROSITE" id="PS50989">
    <property type="entry name" value="COA_CT_CTER"/>
    <property type="match status" value="1"/>
</dbReference>
<dbReference type="Gene3D" id="3.90.226.10">
    <property type="entry name" value="2-enoyl-CoA Hydratase, Chain A, domain 1"/>
    <property type="match status" value="2"/>
</dbReference>
<organism evidence="3 4">
    <name type="scientific">Dethiosulfovibrio salsuginis</name>
    <dbReference type="NCBI Taxonomy" id="561720"/>
    <lineage>
        <taxon>Bacteria</taxon>
        <taxon>Thermotogati</taxon>
        <taxon>Synergistota</taxon>
        <taxon>Synergistia</taxon>
        <taxon>Synergistales</taxon>
        <taxon>Dethiosulfovibrionaceae</taxon>
        <taxon>Dethiosulfovibrio</taxon>
    </lineage>
</organism>
<dbReference type="AlphaFoldDB" id="A0A1X7I3Z4"/>
<evidence type="ECO:0000313" key="4">
    <source>
        <dbReference type="Proteomes" id="UP000193355"/>
    </source>
</evidence>
<keyword evidence="4" id="KW-1185">Reference proteome</keyword>
<dbReference type="InterPro" id="IPR034733">
    <property type="entry name" value="AcCoA_carboxyl_beta"/>
</dbReference>
<reference evidence="4" key="1">
    <citation type="submission" date="2017-04" db="EMBL/GenBank/DDBJ databases">
        <authorList>
            <person name="Varghese N."/>
            <person name="Submissions S."/>
        </authorList>
    </citation>
    <scope>NUCLEOTIDE SEQUENCE [LARGE SCALE GENOMIC DNA]</scope>
    <source>
        <strain evidence="4">USBA 82</strain>
    </source>
</reference>
<keyword evidence="3" id="KW-0808">Transferase</keyword>
<dbReference type="InterPro" id="IPR011762">
    <property type="entry name" value="COA_CT_N"/>
</dbReference>
<dbReference type="GO" id="GO:0003989">
    <property type="term" value="F:acetyl-CoA carboxylase activity"/>
    <property type="evidence" value="ECO:0007669"/>
    <property type="project" value="InterPro"/>
</dbReference>
<feature type="domain" description="CoA carboxyltransferase N-terminal" evidence="1">
    <location>
        <begin position="6"/>
        <end position="262"/>
    </location>
</feature>
<evidence type="ECO:0000313" key="3">
    <source>
        <dbReference type="EMBL" id="SMG09143.1"/>
    </source>
</evidence>
<evidence type="ECO:0000259" key="1">
    <source>
        <dbReference type="PROSITE" id="PS50980"/>
    </source>
</evidence>
<dbReference type="PRINTS" id="PR01070">
    <property type="entry name" value="ACCCTRFRASEB"/>
</dbReference>
<dbReference type="InterPro" id="IPR051047">
    <property type="entry name" value="AccD/PCCB"/>
</dbReference>
<dbReference type="OrthoDB" id="9803706at2"/>
<dbReference type="STRING" id="561720.SAMN06275492_10187"/>
<dbReference type="GO" id="GO:0016740">
    <property type="term" value="F:transferase activity"/>
    <property type="evidence" value="ECO:0007669"/>
    <property type="project" value="UniProtKB-KW"/>
</dbReference>
<name>A0A1X7I3Z4_9BACT</name>
<dbReference type="InterPro" id="IPR029045">
    <property type="entry name" value="ClpP/crotonase-like_dom_sf"/>
</dbReference>
<dbReference type="PANTHER" id="PTHR43842:SF2">
    <property type="entry name" value="PROPIONYL-COA CARBOXYLASE BETA CHAIN, MITOCHONDRIAL"/>
    <property type="match status" value="1"/>
</dbReference>
<feature type="domain" description="CoA carboxyltransferase C-terminal" evidence="2">
    <location>
        <begin position="266"/>
        <end position="501"/>
    </location>
</feature>
<dbReference type="InterPro" id="IPR000438">
    <property type="entry name" value="Acetyl_CoA_COase_Trfase_b_su"/>
</dbReference>
<dbReference type="RefSeq" id="WP_085543387.1">
    <property type="nucleotide sequence ID" value="NZ_FXBB01000001.1"/>
</dbReference>
<evidence type="ECO:0000259" key="2">
    <source>
        <dbReference type="PROSITE" id="PS50989"/>
    </source>
</evidence>
<dbReference type="Proteomes" id="UP000193355">
    <property type="component" value="Unassembled WGS sequence"/>
</dbReference>
<dbReference type="EMBL" id="FXBB01000001">
    <property type="protein sequence ID" value="SMG09143.1"/>
    <property type="molecule type" value="Genomic_DNA"/>
</dbReference>
<dbReference type="PROSITE" id="PS50980">
    <property type="entry name" value="COA_CT_NTER"/>
    <property type="match status" value="1"/>
</dbReference>
<dbReference type="FunFam" id="3.90.226.10:FF:000016">
    <property type="entry name" value="Propionyl-CoA carboxylase, beta subunit"/>
    <property type="match status" value="1"/>
</dbReference>
<dbReference type="SUPFAM" id="SSF52096">
    <property type="entry name" value="ClpP/crotonase"/>
    <property type="match status" value="2"/>
</dbReference>
<accession>A0A1X7I3Z4</accession>
<protein>
    <submittedName>
        <fullName evidence="3">Acetyl-CoA carboxylase, carboxyltransferase component</fullName>
    </submittedName>
</protein>
<proteinExistence type="predicted"/>
<dbReference type="Pfam" id="PF01039">
    <property type="entry name" value="Carboxyl_trans"/>
    <property type="match status" value="1"/>
</dbReference>
<dbReference type="InterPro" id="IPR011763">
    <property type="entry name" value="COA_CT_C"/>
</dbReference>
<dbReference type="GO" id="GO:0009317">
    <property type="term" value="C:acetyl-CoA carboxylase complex"/>
    <property type="evidence" value="ECO:0007669"/>
    <property type="project" value="InterPro"/>
</dbReference>
<sequence>MAIKSIDELCNGLLEKRKQVSLGGGEKAIAKQKEKGKLTARERIDLLLDKGSFVEIDEYVEHRCHNFGMEKSVFPGDGVVTGWGTVEGRKVYVFSQDFTVLGGSLGEMHAKKICKVMDLALQNGAPVVGINDSGGARIQEAVDSLNGYGEIFYKNTQASGVVPQISVIVGPTAGGAVYSPALTDYIFMVNKTGIMHITGPAVIKAVTGEEVTSEELGGAMTHNSRSGNAHFFADDETQCFNQIREVLGFLPSNNMCDAPLKKTSDSPNRAELDLRNIVPTNPNKAYDVRDVISKIVDDGKFVEVQPMWARNVVIGYASFGGQSVGIVANQANNMAGCLDIDNSDKASRFIRHCDAFNIPIVTLIDVPGYLPGKSQEWGGIIRHGAKLLYAYSEATVPLISVVLRKAYGGAYLGMCAKSLGADTVLAWPQAQIAVMGAEGAANIIFRKEIAAAEDQQAMRQKKIDEYEVAFANPYQAASRGLVDKVILPEETRQEIILALQSNRTKRKSPPRKKHGVMPH</sequence>
<gene>
    <name evidence="3" type="ORF">SAMN06275492_10187</name>
</gene>
<dbReference type="GO" id="GO:0006633">
    <property type="term" value="P:fatty acid biosynthetic process"/>
    <property type="evidence" value="ECO:0007669"/>
    <property type="project" value="InterPro"/>
</dbReference>
<dbReference type="PANTHER" id="PTHR43842">
    <property type="entry name" value="PROPIONYL-COA CARBOXYLASE BETA CHAIN"/>
    <property type="match status" value="1"/>
</dbReference>